<evidence type="ECO:0000313" key="3">
    <source>
        <dbReference type="Proteomes" id="UP001499938"/>
    </source>
</evidence>
<proteinExistence type="predicted"/>
<feature type="region of interest" description="Disordered" evidence="1">
    <location>
        <begin position="1"/>
        <end position="20"/>
    </location>
</feature>
<organism evidence="2 3">
    <name type="scientific">Nostocoides veronense</name>
    <dbReference type="NCBI Taxonomy" id="330836"/>
    <lineage>
        <taxon>Bacteria</taxon>
        <taxon>Bacillati</taxon>
        <taxon>Actinomycetota</taxon>
        <taxon>Actinomycetes</taxon>
        <taxon>Micrococcales</taxon>
        <taxon>Intrasporangiaceae</taxon>
        <taxon>Nostocoides</taxon>
    </lineage>
</organism>
<keyword evidence="3" id="KW-1185">Reference proteome</keyword>
<dbReference type="EMBL" id="BAAAPO010000053">
    <property type="protein sequence ID" value="GAA1806840.1"/>
    <property type="molecule type" value="Genomic_DNA"/>
</dbReference>
<accession>A0ABN2M2R5</accession>
<evidence type="ECO:0000313" key="2">
    <source>
        <dbReference type="EMBL" id="GAA1806840.1"/>
    </source>
</evidence>
<protein>
    <submittedName>
        <fullName evidence="2">Uncharacterized protein</fullName>
    </submittedName>
</protein>
<sequence length="99" mass="11202">MHHAGTVLHSVMPTTRPRHMVTESDDLADALTMARRHWPQETSDSRLIALLAQEGARAISIADATQVVERRHRLRAHAGILRGTYGPDYLERLREDWPG</sequence>
<evidence type="ECO:0000256" key="1">
    <source>
        <dbReference type="SAM" id="MobiDB-lite"/>
    </source>
</evidence>
<comment type="caution">
    <text evidence="2">The sequence shown here is derived from an EMBL/GenBank/DDBJ whole genome shotgun (WGS) entry which is preliminary data.</text>
</comment>
<gene>
    <name evidence="2" type="ORF">GCM10009811_32950</name>
</gene>
<dbReference type="Proteomes" id="UP001499938">
    <property type="component" value="Unassembled WGS sequence"/>
</dbReference>
<reference evidence="2 3" key="1">
    <citation type="journal article" date="2019" name="Int. J. Syst. Evol. Microbiol.">
        <title>The Global Catalogue of Microorganisms (GCM) 10K type strain sequencing project: providing services to taxonomists for standard genome sequencing and annotation.</title>
        <authorList>
            <consortium name="The Broad Institute Genomics Platform"/>
            <consortium name="The Broad Institute Genome Sequencing Center for Infectious Disease"/>
            <person name="Wu L."/>
            <person name="Ma J."/>
        </authorList>
    </citation>
    <scope>NUCLEOTIDE SEQUENCE [LARGE SCALE GENOMIC DNA]</scope>
    <source>
        <strain evidence="2 3">JCM 15592</strain>
    </source>
</reference>
<name>A0ABN2M2R5_9MICO</name>